<dbReference type="SMART" id="SM00320">
    <property type="entry name" value="WD40"/>
    <property type="match status" value="5"/>
</dbReference>
<evidence type="ECO:0000256" key="1">
    <source>
        <dbReference type="ARBA" id="ARBA00022574"/>
    </source>
</evidence>
<dbReference type="Proteomes" id="UP000694580">
    <property type="component" value="Chromosome 13"/>
</dbReference>
<feature type="compositionally biased region" description="Gly residues" evidence="4">
    <location>
        <begin position="499"/>
        <end position="513"/>
    </location>
</feature>
<dbReference type="PROSITE" id="PS50082">
    <property type="entry name" value="WD_REPEATS_2"/>
    <property type="match status" value="1"/>
</dbReference>
<feature type="repeat" description="WD" evidence="3">
    <location>
        <begin position="301"/>
        <end position="342"/>
    </location>
</feature>
<dbReference type="PANTHER" id="PTHR14107:SF15">
    <property type="entry name" value="DYSTROPHIA MYOTONICA WD REPEAT-CONTAINING PROTEIN"/>
    <property type="match status" value="1"/>
</dbReference>
<dbReference type="Gene3D" id="2.130.10.10">
    <property type="entry name" value="YVTN repeat-like/Quinoprotein amine dehydrogenase"/>
    <property type="match status" value="2"/>
</dbReference>
<evidence type="ECO:0000256" key="2">
    <source>
        <dbReference type="ARBA" id="ARBA00022737"/>
    </source>
</evidence>
<keyword evidence="2" id="KW-0677">Repeat</keyword>
<name>A0AAY4DR33_9TELE</name>
<evidence type="ECO:0000256" key="4">
    <source>
        <dbReference type="SAM" id="MobiDB-lite"/>
    </source>
</evidence>
<evidence type="ECO:0000313" key="6">
    <source>
        <dbReference type="Proteomes" id="UP000694580"/>
    </source>
</evidence>
<feature type="region of interest" description="Disordered" evidence="4">
    <location>
        <begin position="34"/>
        <end position="56"/>
    </location>
</feature>
<accession>A0AAY4DR33</accession>
<reference evidence="5" key="3">
    <citation type="submission" date="2025-09" db="UniProtKB">
        <authorList>
            <consortium name="Ensembl"/>
        </authorList>
    </citation>
    <scope>IDENTIFICATION</scope>
</reference>
<dbReference type="SUPFAM" id="SSF50978">
    <property type="entry name" value="WD40 repeat-like"/>
    <property type="match status" value="1"/>
</dbReference>
<dbReference type="PANTHER" id="PTHR14107">
    <property type="entry name" value="WD REPEAT PROTEIN"/>
    <property type="match status" value="1"/>
</dbReference>
<feature type="region of interest" description="Disordered" evidence="4">
    <location>
        <begin position="532"/>
        <end position="554"/>
    </location>
</feature>
<dbReference type="AlphaFoldDB" id="A0AAY4DR33"/>
<evidence type="ECO:0008006" key="7">
    <source>
        <dbReference type="Google" id="ProtNLM"/>
    </source>
</evidence>
<sequence>MAGDGGALKDINEIKSQFRTREGFYKLLTLSDSQQRGGLPRVPPAGATVGPGSGPGSIPSAGVGLVQGPGAASSNAAANSSPAGFLPPVRVSMVKLQPEDPGEDSERVCFNIGRELYFYTYTNIKKAVDLSKPIDKRIYKGTQPTCHDFNQHSATAESVALIVGFSAGQVQYLDPIKKETSKLFNEERLIDKSKVTCLKWLPKSDNLFLASHASGHLYLYNVDHPCGTTAPQYSLLRQGEGFAVYACKTKAPRNPLLRWAVGEGGLNEFAFSPDGTHVACVGQDGCLRVFHFDSMELHGVMKSYFGGLLCVSWSPDGKYLATGGEDDLVTVWSFAESRVVARGHGHKSWVNVVAFDPFTTSLEEEEPMELSGSEEDLHQGGLHFGRVRTSSTLSRLSRHSSKGGTPSVTYRFGSVGQDTQFCLWDLTDDVLYPRLPLSRALTNTFSSGGQTSVAGGGVEGHHHPSNPHQGPSLPLQLPRSLSRSNSLPHPAVANSSKSQGGGGEVVGGGGGTGGGSSAPFSIGRFATLSLQDRKSDKSGGGVEKEHKRYHSLGNISKTNDKINVVPRSNRLDAAKVLGTTLCPRMNEVPLLEPLVCKKIAHERLTVLVFMDDCIITACQEGLICTWARPGKASQHPPQTMSTQNGNSPSGTVV</sequence>
<dbReference type="GeneTree" id="ENSGT00390000007686"/>
<dbReference type="InterPro" id="IPR001680">
    <property type="entry name" value="WD40_rpt"/>
</dbReference>
<keyword evidence="1 3" id="KW-0853">WD repeat</keyword>
<dbReference type="Pfam" id="PF00400">
    <property type="entry name" value="WD40"/>
    <property type="match status" value="2"/>
</dbReference>
<dbReference type="InterPro" id="IPR051362">
    <property type="entry name" value="WD_repeat_creC_regulators"/>
</dbReference>
<feature type="region of interest" description="Disordered" evidence="4">
    <location>
        <begin position="448"/>
        <end position="513"/>
    </location>
</feature>
<gene>
    <name evidence="5" type="primary">DMWD</name>
</gene>
<proteinExistence type="predicted"/>
<feature type="compositionally biased region" description="Basic and acidic residues" evidence="4">
    <location>
        <begin position="532"/>
        <end position="546"/>
    </location>
</feature>
<dbReference type="InterPro" id="IPR036322">
    <property type="entry name" value="WD40_repeat_dom_sf"/>
</dbReference>
<evidence type="ECO:0000256" key="3">
    <source>
        <dbReference type="PROSITE-ProRule" id="PRU00221"/>
    </source>
</evidence>
<feature type="region of interest" description="Disordered" evidence="4">
    <location>
        <begin position="630"/>
        <end position="653"/>
    </location>
</feature>
<feature type="compositionally biased region" description="Low complexity" evidence="4">
    <location>
        <begin position="471"/>
        <end position="490"/>
    </location>
</feature>
<organism evidence="5 6">
    <name type="scientific">Denticeps clupeoides</name>
    <name type="common">denticle herring</name>
    <dbReference type="NCBI Taxonomy" id="299321"/>
    <lineage>
        <taxon>Eukaryota</taxon>
        <taxon>Metazoa</taxon>
        <taxon>Chordata</taxon>
        <taxon>Craniata</taxon>
        <taxon>Vertebrata</taxon>
        <taxon>Euteleostomi</taxon>
        <taxon>Actinopterygii</taxon>
        <taxon>Neopterygii</taxon>
        <taxon>Teleostei</taxon>
        <taxon>Clupei</taxon>
        <taxon>Clupeiformes</taxon>
        <taxon>Denticipitoidei</taxon>
        <taxon>Denticipitidae</taxon>
        <taxon>Denticeps</taxon>
    </lineage>
</organism>
<dbReference type="Ensembl" id="ENSDCDT00010058108.1">
    <property type="protein sequence ID" value="ENSDCDP00010047858.1"/>
    <property type="gene ID" value="ENSDCDG00010028875.1"/>
</dbReference>
<protein>
    <recommendedName>
        <fullName evidence="7">DM1 locus, WD repeat containing</fullName>
    </recommendedName>
</protein>
<dbReference type="PROSITE" id="PS50294">
    <property type="entry name" value="WD_REPEATS_REGION"/>
    <property type="match status" value="1"/>
</dbReference>
<evidence type="ECO:0000313" key="5">
    <source>
        <dbReference type="Ensembl" id="ENSDCDP00010047858.1"/>
    </source>
</evidence>
<keyword evidence="6" id="KW-1185">Reference proteome</keyword>
<feature type="compositionally biased region" description="Polar residues" evidence="4">
    <location>
        <begin position="635"/>
        <end position="653"/>
    </location>
</feature>
<dbReference type="InterPro" id="IPR015943">
    <property type="entry name" value="WD40/YVTN_repeat-like_dom_sf"/>
</dbReference>
<reference evidence="5" key="2">
    <citation type="submission" date="2025-08" db="UniProtKB">
        <authorList>
            <consortium name="Ensembl"/>
        </authorList>
    </citation>
    <scope>IDENTIFICATION</scope>
</reference>
<reference evidence="5 6" key="1">
    <citation type="submission" date="2020-06" db="EMBL/GenBank/DDBJ databases">
        <authorList>
            <consortium name="Wellcome Sanger Institute Data Sharing"/>
        </authorList>
    </citation>
    <scope>NUCLEOTIDE SEQUENCE [LARGE SCALE GENOMIC DNA]</scope>
</reference>